<dbReference type="PANTHER" id="PTHR28259">
    <property type="entry name" value="FLUORIDE EXPORT PROTEIN 1-RELATED"/>
    <property type="match status" value="1"/>
</dbReference>
<keyword evidence="6 12" id="KW-0915">Sodium</keyword>
<keyword evidence="12" id="KW-0813">Transport</keyword>
<evidence type="ECO:0000256" key="7">
    <source>
        <dbReference type="ARBA" id="ARBA00023065"/>
    </source>
</evidence>
<dbReference type="RefSeq" id="WP_180544904.1">
    <property type="nucleotide sequence ID" value="NZ_JACCJZ010000015.1"/>
</dbReference>
<keyword evidence="2 12" id="KW-1003">Cell membrane</keyword>
<feature type="transmembrane region" description="Helical" evidence="12">
    <location>
        <begin position="35"/>
        <end position="55"/>
    </location>
</feature>
<keyword evidence="7 12" id="KW-0406">Ion transport</keyword>
<dbReference type="GO" id="GO:0005886">
    <property type="term" value="C:plasma membrane"/>
    <property type="evidence" value="ECO:0007669"/>
    <property type="project" value="UniProtKB-SubCell"/>
</dbReference>
<evidence type="ECO:0000256" key="6">
    <source>
        <dbReference type="ARBA" id="ARBA00023053"/>
    </source>
</evidence>
<comment type="function">
    <text evidence="12">Fluoride-specific ion channel. Important for reducing fluoride concentration in the cell, thus reducing its toxicity.</text>
</comment>
<evidence type="ECO:0000256" key="1">
    <source>
        <dbReference type="ARBA" id="ARBA00004651"/>
    </source>
</evidence>
<keyword evidence="8 12" id="KW-0472">Membrane</keyword>
<keyword evidence="3" id="KW-0997">Cell inner membrane</keyword>
<comment type="subcellular location">
    <subcellularLocation>
        <location evidence="1 12">Cell membrane</location>
        <topology evidence="1 12">Multi-pass membrane protein</topology>
    </subcellularLocation>
</comment>
<dbReference type="HAMAP" id="MF_00454">
    <property type="entry name" value="FluC"/>
    <property type="match status" value="1"/>
</dbReference>
<evidence type="ECO:0000256" key="2">
    <source>
        <dbReference type="ARBA" id="ARBA00022475"/>
    </source>
</evidence>
<dbReference type="PANTHER" id="PTHR28259:SF1">
    <property type="entry name" value="FLUORIDE EXPORT PROTEIN 1-RELATED"/>
    <property type="match status" value="1"/>
</dbReference>
<keyword evidence="12" id="KW-0479">Metal-binding</keyword>
<evidence type="ECO:0000256" key="5">
    <source>
        <dbReference type="ARBA" id="ARBA00022989"/>
    </source>
</evidence>
<evidence type="ECO:0000313" key="14">
    <source>
        <dbReference type="Proteomes" id="UP000589896"/>
    </source>
</evidence>
<reference evidence="13 14" key="1">
    <citation type="submission" date="2020-07" db="EMBL/GenBank/DDBJ databases">
        <title>isolation of Luteimonas sp. SJ-16.</title>
        <authorList>
            <person name="Huang X.-X."/>
            <person name="Xu L."/>
            <person name="Sun J.-Q."/>
        </authorList>
    </citation>
    <scope>NUCLEOTIDE SEQUENCE [LARGE SCALE GENOMIC DNA]</scope>
    <source>
        <strain evidence="13 14">SJ-16</strain>
    </source>
</reference>
<dbReference type="NCBIfam" id="NF010794">
    <property type="entry name" value="PRK14198.1"/>
    <property type="match status" value="1"/>
</dbReference>
<gene>
    <name evidence="12 13" type="primary">crcB</name>
    <name evidence="12" type="synonym">fluC</name>
    <name evidence="13" type="ORF">H0E82_07790</name>
</gene>
<dbReference type="Proteomes" id="UP000589896">
    <property type="component" value="Unassembled WGS sequence"/>
</dbReference>
<dbReference type="NCBIfam" id="NF010791">
    <property type="entry name" value="PRK14195.1"/>
    <property type="match status" value="1"/>
</dbReference>
<dbReference type="GO" id="GO:0046872">
    <property type="term" value="F:metal ion binding"/>
    <property type="evidence" value="ECO:0007669"/>
    <property type="project" value="UniProtKB-KW"/>
</dbReference>
<evidence type="ECO:0000256" key="4">
    <source>
        <dbReference type="ARBA" id="ARBA00022692"/>
    </source>
</evidence>
<feature type="binding site" evidence="12">
    <location>
        <position position="75"/>
    </location>
    <ligand>
        <name>Na(+)</name>
        <dbReference type="ChEBI" id="CHEBI:29101"/>
        <note>structural</note>
    </ligand>
</feature>
<comment type="caution">
    <text evidence="13">The sequence shown here is derived from an EMBL/GenBank/DDBJ whole genome shotgun (WGS) entry which is preliminary data.</text>
</comment>
<evidence type="ECO:0000256" key="3">
    <source>
        <dbReference type="ARBA" id="ARBA00022519"/>
    </source>
</evidence>
<dbReference type="GO" id="GO:0140114">
    <property type="term" value="P:cellular detoxification of fluoride"/>
    <property type="evidence" value="ECO:0007669"/>
    <property type="project" value="UniProtKB-UniRule"/>
</dbReference>
<feature type="transmembrane region" description="Helical" evidence="12">
    <location>
        <begin position="67"/>
        <end position="91"/>
    </location>
</feature>
<protein>
    <recommendedName>
        <fullName evidence="12">Fluoride-specific ion channel FluC</fullName>
    </recommendedName>
</protein>
<dbReference type="GO" id="GO:0062054">
    <property type="term" value="F:fluoride channel activity"/>
    <property type="evidence" value="ECO:0007669"/>
    <property type="project" value="UniProtKB-UniRule"/>
</dbReference>
<comment type="catalytic activity">
    <reaction evidence="11">
        <text>fluoride(in) = fluoride(out)</text>
        <dbReference type="Rhea" id="RHEA:76159"/>
        <dbReference type="ChEBI" id="CHEBI:17051"/>
    </reaction>
    <physiologicalReaction direction="left-to-right" evidence="11">
        <dbReference type="Rhea" id="RHEA:76160"/>
    </physiologicalReaction>
</comment>
<keyword evidence="9 12" id="KW-0407">Ion channel</keyword>
<name>A0A7Z0QQ59_9GAMM</name>
<comment type="activity regulation">
    <text evidence="12">Na(+) is not transported, but it plays an essential structural role and its presence is essential for fluoride channel function.</text>
</comment>
<evidence type="ECO:0000256" key="11">
    <source>
        <dbReference type="ARBA" id="ARBA00035585"/>
    </source>
</evidence>
<dbReference type="NCBIfam" id="TIGR00494">
    <property type="entry name" value="crcB"/>
    <property type="match status" value="1"/>
</dbReference>
<feature type="binding site" evidence="12">
    <location>
        <position position="78"/>
    </location>
    <ligand>
        <name>Na(+)</name>
        <dbReference type="ChEBI" id="CHEBI:29101"/>
        <note>structural</note>
    </ligand>
</feature>
<evidence type="ECO:0000256" key="8">
    <source>
        <dbReference type="ARBA" id="ARBA00023136"/>
    </source>
</evidence>
<dbReference type="AlphaFoldDB" id="A0A7Z0QQ59"/>
<dbReference type="InterPro" id="IPR003691">
    <property type="entry name" value="FluC"/>
</dbReference>
<feature type="transmembrane region" description="Helical" evidence="12">
    <location>
        <begin position="97"/>
        <end position="121"/>
    </location>
</feature>
<sequence length="126" mass="12789">MHPFLLVFLGGGLGAVLRHGAGVIAVRALGTQFPYGTLAVNVVGALVMGAAVAWFGARGELSSPLRLFLTTGLLGGFTTFSAFSLETVLLYERGQAGLALLYVLASVVVCVGALVAGMALVKALPA</sequence>
<dbReference type="EMBL" id="JACCJZ010000015">
    <property type="protein sequence ID" value="NYZ62668.1"/>
    <property type="molecule type" value="Genomic_DNA"/>
</dbReference>
<evidence type="ECO:0000313" key="13">
    <source>
        <dbReference type="EMBL" id="NYZ62668.1"/>
    </source>
</evidence>
<organism evidence="13 14">
    <name type="scientific">Luteimonas deserti</name>
    <dbReference type="NCBI Taxonomy" id="2752306"/>
    <lineage>
        <taxon>Bacteria</taxon>
        <taxon>Pseudomonadati</taxon>
        <taxon>Pseudomonadota</taxon>
        <taxon>Gammaproteobacteria</taxon>
        <taxon>Lysobacterales</taxon>
        <taxon>Lysobacteraceae</taxon>
        <taxon>Luteimonas</taxon>
    </lineage>
</organism>
<keyword evidence="4 12" id="KW-0812">Transmembrane</keyword>
<accession>A0A7Z0QQ59</accession>
<evidence type="ECO:0000256" key="12">
    <source>
        <dbReference type="HAMAP-Rule" id="MF_00454"/>
    </source>
</evidence>
<keyword evidence="14" id="KW-1185">Reference proteome</keyword>
<proteinExistence type="inferred from homology"/>
<evidence type="ECO:0000256" key="10">
    <source>
        <dbReference type="ARBA" id="ARBA00035120"/>
    </source>
</evidence>
<evidence type="ECO:0000256" key="9">
    <source>
        <dbReference type="ARBA" id="ARBA00023303"/>
    </source>
</evidence>
<keyword evidence="5 12" id="KW-1133">Transmembrane helix</keyword>
<dbReference type="Pfam" id="PF02537">
    <property type="entry name" value="CRCB"/>
    <property type="match status" value="1"/>
</dbReference>
<comment type="similarity">
    <text evidence="10 12">Belongs to the fluoride channel Fluc/FEX (TC 1.A.43) family.</text>
</comment>